<accession>A0A1G6XSU6</accession>
<organism evidence="2 3">
    <name type="scientific">Paracidovorax valerianellae</name>
    <dbReference type="NCBI Taxonomy" id="187868"/>
    <lineage>
        <taxon>Bacteria</taxon>
        <taxon>Pseudomonadati</taxon>
        <taxon>Pseudomonadota</taxon>
        <taxon>Betaproteobacteria</taxon>
        <taxon>Burkholderiales</taxon>
        <taxon>Comamonadaceae</taxon>
        <taxon>Paracidovorax</taxon>
    </lineage>
</organism>
<evidence type="ECO:0000313" key="3">
    <source>
        <dbReference type="Proteomes" id="UP000198781"/>
    </source>
</evidence>
<feature type="compositionally biased region" description="Low complexity" evidence="1">
    <location>
        <begin position="88"/>
        <end position="104"/>
    </location>
</feature>
<gene>
    <name evidence="2" type="ORF">SAMN05192589_10979</name>
</gene>
<dbReference type="Proteomes" id="UP000198781">
    <property type="component" value="Unassembled WGS sequence"/>
</dbReference>
<feature type="region of interest" description="Disordered" evidence="1">
    <location>
        <begin position="228"/>
        <end position="247"/>
    </location>
</feature>
<dbReference type="RefSeq" id="WP_245711405.1">
    <property type="nucleotide sequence ID" value="NZ_FMZC01000009.1"/>
</dbReference>
<evidence type="ECO:0008006" key="4">
    <source>
        <dbReference type="Google" id="ProtNLM"/>
    </source>
</evidence>
<feature type="region of interest" description="Disordered" evidence="1">
    <location>
        <begin position="33"/>
        <end position="104"/>
    </location>
</feature>
<evidence type="ECO:0000313" key="2">
    <source>
        <dbReference type="EMBL" id="SDD80426.1"/>
    </source>
</evidence>
<dbReference type="STRING" id="187868.SAMN05192589_10979"/>
<dbReference type="AlphaFoldDB" id="A0A1G6XSU6"/>
<sequence>MSASIDPPRIPLAPVARVLAEAALQRQNTLLGVDASGAPGAAGPDGGSTAPGALPGQIPLAAQRPPLPVPAPADRVSLSPQARQSLDGAAPGPAGAAATGRGSVAAPGAVPALAPAAGLTGAPALGPSPGANGVQGLPWPTGGVGAPLRQMIGALLQQLTAPTGRPQHVVAAQPWPAALAQGAADDLPPLQTWLARQGTVETADGPRGYALTLRVPAAWLQQQPLSPSAAASAPASPLPASAGAGPALPGDASPPLVFAGRPQALQSGLFALVLQSGEGAAASRTSAFLALDLAPLAQAASVVYGRDMMALQRSDPWLQMAALQASGWRPEDDEATHSGRGEPCDTTGCPYAGRAPCVQPFCVALRVFEAGPVRPVGDAPGGSSSAA</sequence>
<evidence type="ECO:0000256" key="1">
    <source>
        <dbReference type="SAM" id="MobiDB-lite"/>
    </source>
</evidence>
<proteinExistence type="predicted"/>
<reference evidence="2 3" key="1">
    <citation type="submission" date="2016-10" db="EMBL/GenBank/DDBJ databases">
        <authorList>
            <person name="de Groot N.N."/>
        </authorList>
    </citation>
    <scope>NUCLEOTIDE SEQUENCE [LARGE SCALE GENOMIC DNA]</scope>
    <source>
        <strain evidence="2 3">DSM 16619</strain>
    </source>
</reference>
<keyword evidence="3" id="KW-1185">Reference proteome</keyword>
<feature type="compositionally biased region" description="Low complexity" evidence="1">
    <location>
        <begin position="34"/>
        <end position="53"/>
    </location>
</feature>
<name>A0A1G6XSU6_9BURK</name>
<dbReference type="EMBL" id="FMZC01000009">
    <property type="protein sequence ID" value="SDD80426.1"/>
    <property type="molecule type" value="Genomic_DNA"/>
</dbReference>
<protein>
    <recommendedName>
        <fullName evidence="4">Fe-S oxidoreductase</fullName>
    </recommendedName>
</protein>